<feature type="region of interest" description="Disordered" evidence="6">
    <location>
        <begin position="55"/>
        <end position="138"/>
    </location>
</feature>
<feature type="chain" id="PRO_5038602860" description="C-type lectin domain-containing protein" evidence="7">
    <location>
        <begin position="39"/>
        <end position="285"/>
    </location>
</feature>
<dbReference type="InterPro" id="IPR051077">
    <property type="entry name" value="Ca-dependent_lectin"/>
</dbReference>
<evidence type="ECO:0000256" key="3">
    <source>
        <dbReference type="ARBA" id="ARBA00022837"/>
    </source>
</evidence>
<dbReference type="PANTHER" id="PTHR24024">
    <property type="entry name" value="PULMONARY SURFACTANT-ASSOCIATED PROTEIN A"/>
    <property type="match status" value="1"/>
</dbReference>
<accession>A0A9D3SAH1</accession>
<sequence>MTPKETLELLPTQQMALLRSCTLFILLVLQHCLPTAHAEKVPEHTSYCYPGVPGTPGHNGLPGRDGKEGVAGQKGEKGDRGMMGAQGPPGKFGPAGPAGPAGPVGAPGPVGPTGPKGLMGPVGPSGPKGEKGERGPAGPLPAINLVELQSELQTLKATFNKITQFHFTKRVGKKFFVSDKKLGTFDEAVTLCSSVGGVPALPTNLEENRALSGFLSGSEYAWLSANDRKTEGKFVDLQEKEFRFSSWKDSEPNNYKGQEDCAICYSDGKWNDVRCEATYLIVCEI</sequence>
<dbReference type="OrthoDB" id="10255512at2759"/>
<evidence type="ECO:0000256" key="4">
    <source>
        <dbReference type="ARBA" id="ARBA00023119"/>
    </source>
</evidence>
<dbReference type="Pfam" id="PF01391">
    <property type="entry name" value="Collagen"/>
    <property type="match status" value="1"/>
</dbReference>
<feature type="signal peptide" evidence="7">
    <location>
        <begin position="1"/>
        <end position="38"/>
    </location>
</feature>
<dbReference type="PROSITE" id="PS00615">
    <property type="entry name" value="C_TYPE_LECTIN_1"/>
    <property type="match status" value="1"/>
</dbReference>
<evidence type="ECO:0000256" key="2">
    <source>
        <dbReference type="ARBA" id="ARBA00022734"/>
    </source>
</evidence>
<dbReference type="PANTHER" id="PTHR24024:SF15">
    <property type="entry name" value="PULMONARY SURFACTANT-ASSOCIATED PROTEIN D"/>
    <property type="match status" value="1"/>
</dbReference>
<dbReference type="OMA" id="CAKFQAS"/>
<dbReference type="InterPro" id="IPR018378">
    <property type="entry name" value="C-type_lectin_CS"/>
</dbReference>
<feature type="domain" description="C-type lectin" evidence="8">
    <location>
        <begin position="184"/>
        <end position="284"/>
    </location>
</feature>
<keyword evidence="3" id="KW-0106">Calcium</keyword>
<evidence type="ECO:0000256" key="1">
    <source>
        <dbReference type="ARBA" id="ARBA00022729"/>
    </source>
</evidence>
<evidence type="ECO:0000256" key="5">
    <source>
        <dbReference type="ARBA" id="ARBA00023157"/>
    </source>
</evidence>
<dbReference type="GO" id="GO:0005771">
    <property type="term" value="C:multivesicular body"/>
    <property type="evidence" value="ECO:0007669"/>
    <property type="project" value="TreeGrafter"/>
</dbReference>
<organism evidence="9 10">
    <name type="scientific">Anguilla anguilla</name>
    <name type="common">European freshwater eel</name>
    <name type="synonym">Muraena anguilla</name>
    <dbReference type="NCBI Taxonomy" id="7936"/>
    <lineage>
        <taxon>Eukaryota</taxon>
        <taxon>Metazoa</taxon>
        <taxon>Chordata</taxon>
        <taxon>Craniata</taxon>
        <taxon>Vertebrata</taxon>
        <taxon>Euteleostomi</taxon>
        <taxon>Actinopterygii</taxon>
        <taxon>Neopterygii</taxon>
        <taxon>Teleostei</taxon>
        <taxon>Anguilliformes</taxon>
        <taxon>Anguillidae</taxon>
        <taxon>Anguilla</taxon>
    </lineage>
</organism>
<evidence type="ECO:0000259" key="8">
    <source>
        <dbReference type="PROSITE" id="PS50041"/>
    </source>
</evidence>
<keyword evidence="5" id="KW-1015">Disulfide bond</keyword>
<evidence type="ECO:0000313" key="10">
    <source>
        <dbReference type="Proteomes" id="UP001044222"/>
    </source>
</evidence>
<evidence type="ECO:0000256" key="7">
    <source>
        <dbReference type="SAM" id="SignalP"/>
    </source>
</evidence>
<dbReference type="AlphaFoldDB" id="A0A9D3SAH1"/>
<dbReference type="InterPro" id="IPR016186">
    <property type="entry name" value="C-type_lectin-like/link_sf"/>
</dbReference>
<keyword evidence="2" id="KW-0430">Lectin</keyword>
<comment type="caution">
    <text evidence="9">The sequence shown here is derived from an EMBL/GenBank/DDBJ whole genome shotgun (WGS) entry which is preliminary data.</text>
</comment>
<feature type="compositionally biased region" description="Basic and acidic residues" evidence="6">
    <location>
        <begin position="64"/>
        <end position="80"/>
    </location>
</feature>
<name>A0A9D3SAH1_ANGAN</name>
<gene>
    <name evidence="9" type="ORF">ANANG_G00001850</name>
</gene>
<feature type="compositionally biased region" description="Low complexity" evidence="6">
    <location>
        <begin position="85"/>
        <end position="95"/>
    </location>
</feature>
<protein>
    <recommendedName>
        <fullName evidence="8">C-type lectin domain-containing protein</fullName>
    </recommendedName>
</protein>
<dbReference type="GO" id="GO:0030246">
    <property type="term" value="F:carbohydrate binding"/>
    <property type="evidence" value="ECO:0007669"/>
    <property type="project" value="UniProtKB-KW"/>
</dbReference>
<dbReference type="InterPro" id="IPR008160">
    <property type="entry name" value="Collagen"/>
</dbReference>
<dbReference type="SUPFAM" id="SSF56436">
    <property type="entry name" value="C-type lectin-like"/>
    <property type="match status" value="1"/>
</dbReference>
<dbReference type="GO" id="GO:0005615">
    <property type="term" value="C:extracellular space"/>
    <property type="evidence" value="ECO:0007669"/>
    <property type="project" value="TreeGrafter"/>
</dbReference>
<dbReference type="EMBL" id="JAFIRN010000001">
    <property type="protein sequence ID" value="KAG5855897.1"/>
    <property type="molecule type" value="Genomic_DNA"/>
</dbReference>
<proteinExistence type="predicted"/>
<dbReference type="Proteomes" id="UP001044222">
    <property type="component" value="Unassembled WGS sequence"/>
</dbReference>
<keyword evidence="10" id="KW-1185">Reference proteome</keyword>
<evidence type="ECO:0000256" key="6">
    <source>
        <dbReference type="SAM" id="MobiDB-lite"/>
    </source>
</evidence>
<dbReference type="PROSITE" id="PS50041">
    <property type="entry name" value="C_TYPE_LECTIN_2"/>
    <property type="match status" value="1"/>
</dbReference>
<keyword evidence="4" id="KW-0176">Collagen</keyword>
<evidence type="ECO:0000313" key="9">
    <source>
        <dbReference type="EMBL" id="KAG5855897.1"/>
    </source>
</evidence>
<reference evidence="9" key="1">
    <citation type="submission" date="2021-01" db="EMBL/GenBank/DDBJ databases">
        <title>A chromosome-scale assembly of European eel, Anguilla anguilla.</title>
        <authorList>
            <person name="Henkel C."/>
            <person name="Jong-Raadsen S.A."/>
            <person name="Dufour S."/>
            <person name="Weltzien F.-A."/>
            <person name="Palstra A.P."/>
            <person name="Pelster B."/>
            <person name="Spaink H.P."/>
            <person name="Van Den Thillart G.E."/>
            <person name="Jansen H."/>
            <person name="Zahm M."/>
            <person name="Klopp C."/>
            <person name="Cedric C."/>
            <person name="Louis A."/>
            <person name="Berthelot C."/>
            <person name="Parey E."/>
            <person name="Roest Crollius H."/>
            <person name="Montfort J."/>
            <person name="Robinson-Rechavi M."/>
            <person name="Bucao C."/>
            <person name="Bouchez O."/>
            <person name="Gislard M."/>
            <person name="Lluch J."/>
            <person name="Milhes M."/>
            <person name="Lampietro C."/>
            <person name="Lopez Roques C."/>
            <person name="Donnadieu C."/>
            <person name="Braasch I."/>
            <person name="Desvignes T."/>
            <person name="Postlethwait J."/>
            <person name="Bobe J."/>
            <person name="Guiguen Y."/>
            <person name="Dirks R."/>
        </authorList>
    </citation>
    <scope>NUCLEOTIDE SEQUENCE</scope>
    <source>
        <strain evidence="9">Tag_6206</strain>
        <tissue evidence="9">Liver</tissue>
    </source>
</reference>
<dbReference type="SMART" id="SM00034">
    <property type="entry name" value="CLECT"/>
    <property type="match status" value="1"/>
</dbReference>
<dbReference type="GO" id="GO:0005581">
    <property type="term" value="C:collagen trimer"/>
    <property type="evidence" value="ECO:0007669"/>
    <property type="project" value="UniProtKB-KW"/>
</dbReference>
<dbReference type="Pfam" id="PF00059">
    <property type="entry name" value="Lectin_C"/>
    <property type="match status" value="1"/>
</dbReference>
<keyword evidence="1 7" id="KW-0732">Signal</keyword>
<dbReference type="InterPro" id="IPR016187">
    <property type="entry name" value="CTDL_fold"/>
</dbReference>
<dbReference type="Gene3D" id="3.10.100.10">
    <property type="entry name" value="Mannose-Binding Protein A, subunit A"/>
    <property type="match status" value="1"/>
</dbReference>
<dbReference type="InterPro" id="IPR001304">
    <property type="entry name" value="C-type_lectin-like"/>
</dbReference>